<dbReference type="Pfam" id="PF14636">
    <property type="entry name" value="FNIP_N"/>
    <property type="match status" value="1"/>
</dbReference>
<evidence type="ECO:0000313" key="5">
    <source>
        <dbReference type="EMBL" id="CAD7423099.1"/>
    </source>
</evidence>
<dbReference type="InterPro" id="IPR028086">
    <property type="entry name" value="FNIP_C_dom"/>
</dbReference>
<dbReference type="InterPro" id="IPR028084">
    <property type="entry name" value="FNIP_N_dom"/>
</dbReference>
<dbReference type="GO" id="GO:0042030">
    <property type="term" value="F:ATPase inhibitor activity"/>
    <property type="evidence" value="ECO:0007669"/>
    <property type="project" value="TreeGrafter"/>
</dbReference>
<evidence type="ECO:0000259" key="3">
    <source>
        <dbReference type="Pfam" id="PF14637"/>
    </source>
</evidence>
<feature type="domain" description="Folliculin-interacting protein middle" evidence="3">
    <location>
        <begin position="637"/>
        <end position="708"/>
    </location>
</feature>
<dbReference type="AlphaFoldDB" id="A0A7R9HHW9"/>
<keyword evidence="1" id="KW-1133">Transmembrane helix</keyword>
<dbReference type="PANTHER" id="PTHR21634:SF9">
    <property type="entry name" value="RE13835P"/>
    <property type="match status" value="1"/>
</dbReference>
<reference evidence="5" key="1">
    <citation type="submission" date="2020-11" db="EMBL/GenBank/DDBJ databases">
        <authorList>
            <person name="Tran Van P."/>
        </authorList>
    </citation>
    <scope>NUCLEOTIDE SEQUENCE</scope>
</reference>
<dbReference type="PANTHER" id="PTHR21634">
    <property type="entry name" value="RE13835P"/>
    <property type="match status" value="1"/>
</dbReference>
<evidence type="ECO:0000256" key="1">
    <source>
        <dbReference type="SAM" id="Phobius"/>
    </source>
</evidence>
<feature type="domain" description="Folliculin-interacting protein C-terminal" evidence="4">
    <location>
        <begin position="718"/>
        <end position="800"/>
    </location>
</feature>
<sequence>MQALNGCANRYFDPRIDSWPPFQRQSDKVLRGVLLVVYYDKQEILHTTNCPTGKTKTDKQTSLRILKVGALNRRAPRPAHTLLHFDSAPRWTSFVILRVRGKGHQPTPIDKCMKLLYSSSKGTAMNTAENIFIQTALINKHQRRTPITDCIGGSSVFPAGWQYCSSHPPVYEKYTKIFVWNCAFHSPSDDMFDCCVHAHIGEGGEEGGTASLALPELFVCAVAHYTRPTSDITMLGEMMFGSVAMSFQGSAFKVHHLKSPTQLMCSKVFPSPIYHQRTKYTRDCSFEDSYDSSLQYLSDCFPSHSINSCSRIANQSRNTSESCPLDVPYCVGQTIEVDSGFYGDASTCSISSEIYDWGSPGTAPTSLDSGRSSKSYAGNSLCHSTGSLASLQRRWLRNMSTSLEHENSGSSLGSNTGVVEPGSLSCPRRTKLGLAVIITMTSEEEQEMQIFFFDHMVVIETMIERLWCFVARAYAQKETFVHIMVEGCEAAQQVNMVVGMDLIYQLAGFVSTLLTAVLTHHLGWVGTVLHGKIAPNMCKNSGTGQLLFCYDFVAYCFLYFCKWLVHAVPRYIGETPKCPIVVPKLIAVKCLKGHVTLMNFPTVYCTNTTPLHDPRSHTSHPTPHVAIPRTDYLVSPSQNQFRQPRALSSMSSSHPYNPLWAQLGDLCGTLGHPPKIARTIVTSTKGKRTDVVNKILSSLTYFIRCGEVDKKSKECHYRQKIPVGFASSLLGGLSDHYVSDFVLQGCTQNVNEWEMILRKDLSLAAHHTLIDQNVSEAVCIVGDTDSWVELQGSKMQYYNEERRNQDCLNQINTKEYAIGLCKYSGSPSFEPSSALKLEIERFVCSSFLSFDLMEVQLVSSHPHIVDKPGMFGVRVGMSQLVANMLESLLHLWKLQTPPEHEKPPPVHPTKIRTSISPSSAVKLNTTSVLANYATEAVRCMAILHPLAELVPFNLFPSNAIPNNETHSRVDKIFQGSDHLKAVPQCLLHLESKLRELCLRSQALADLLLNTEFCDMELLTSSLDLEANDVPLLLAVASTHSPEVSLLGARTDETHYLRYMIMDPSHDLRREIQGA</sequence>
<dbReference type="InterPro" id="IPR028085">
    <property type="entry name" value="FNIP_mid_dom"/>
</dbReference>
<keyword evidence="1" id="KW-0812">Transmembrane</keyword>
<evidence type="ECO:0000259" key="2">
    <source>
        <dbReference type="Pfam" id="PF14636"/>
    </source>
</evidence>
<dbReference type="GO" id="GO:0051087">
    <property type="term" value="F:protein-folding chaperone binding"/>
    <property type="evidence" value="ECO:0007669"/>
    <property type="project" value="TreeGrafter"/>
</dbReference>
<feature type="domain" description="Folliculin-interacting protein middle" evidence="3">
    <location>
        <begin position="425"/>
        <end position="493"/>
    </location>
</feature>
<dbReference type="Pfam" id="PF14637">
    <property type="entry name" value="FNIP_M"/>
    <property type="match status" value="3"/>
</dbReference>
<feature type="domain" description="Folliculin-interacting protein middle" evidence="3">
    <location>
        <begin position="509"/>
        <end position="533"/>
    </location>
</feature>
<dbReference type="EMBL" id="OB792641">
    <property type="protein sequence ID" value="CAD7423099.1"/>
    <property type="molecule type" value="Genomic_DNA"/>
</dbReference>
<gene>
    <name evidence="5" type="ORF">TMSB3V08_LOCUS95</name>
</gene>
<feature type="domain" description="Folliculin-interacting protein C-terminal" evidence="4">
    <location>
        <begin position="851"/>
        <end position="900"/>
    </location>
</feature>
<name>A0A7R9HHW9_9NEOP</name>
<dbReference type="GO" id="GO:0005737">
    <property type="term" value="C:cytoplasm"/>
    <property type="evidence" value="ECO:0007669"/>
    <property type="project" value="TreeGrafter"/>
</dbReference>
<organism evidence="5">
    <name type="scientific">Timema monikensis</name>
    <dbReference type="NCBI Taxonomy" id="170555"/>
    <lineage>
        <taxon>Eukaryota</taxon>
        <taxon>Metazoa</taxon>
        <taxon>Ecdysozoa</taxon>
        <taxon>Arthropoda</taxon>
        <taxon>Hexapoda</taxon>
        <taxon>Insecta</taxon>
        <taxon>Pterygota</taxon>
        <taxon>Neoptera</taxon>
        <taxon>Polyneoptera</taxon>
        <taxon>Phasmatodea</taxon>
        <taxon>Timematodea</taxon>
        <taxon>Timematoidea</taxon>
        <taxon>Timematidae</taxon>
        <taxon>Timema</taxon>
    </lineage>
</organism>
<feature type="transmembrane region" description="Helical" evidence="1">
    <location>
        <begin position="502"/>
        <end position="525"/>
    </location>
</feature>
<keyword evidence="1" id="KW-0472">Membrane</keyword>
<feature type="transmembrane region" description="Helical" evidence="1">
    <location>
        <begin position="546"/>
        <end position="565"/>
    </location>
</feature>
<accession>A0A7R9HHW9</accession>
<feature type="domain" description="Folliculin-interacting protein N-terminal" evidence="2">
    <location>
        <begin position="221"/>
        <end position="265"/>
    </location>
</feature>
<evidence type="ECO:0000259" key="4">
    <source>
        <dbReference type="Pfam" id="PF14638"/>
    </source>
</evidence>
<feature type="domain" description="Folliculin-interacting protein C-terminal" evidence="4">
    <location>
        <begin position="979"/>
        <end position="1043"/>
    </location>
</feature>
<dbReference type="Pfam" id="PF14638">
    <property type="entry name" value="FNIP_C"/>
    <property type="match status" value="3"/>
</dbReference>
<protein>
    <submittedName>
        <fullName evidence="5">Uncharacterized protein</fullName>
    </submittedName>
</protein>
<proteinExistence type="predicted"/>